<dbReference type="SUPFAM" id="SSF50978">
    <property type="entry name" value="WD40 repeat-like"/>
    <property type="match status" value="1"/>
</dbReference>
<dbReference type="InterPro" id="IPR036322">
    <property type="entry name" value="WD40_repeat_dom_sf"/>
</dbReference>
<feature type="compositionally biased region" description="Polar residues" evidence="4">
    <location>
        <begin position="142"/>
        <end position="154"/>
    </location>
</feature>
<dbReference type="OrthoDB" id="10260946at2759"/>
<keyword evidence="2" id="KW-0677">Repeat</keyword>
<feature type="compositionally biased region" description="Acidic residues" evidence="4">
    <location>
        <begin position="594"/>
        <end position="615"/>
    </location>
</feature>
<protein>
    <recommendedName>
        <fullName evidence="5">Transcription factor spt8 beta-propeller domain-containing protein</fullName>
    </recommendedName>
</protein>
<dbReference type="Proteomes" id="UP000398389">
    <property type="component" value="Unassembled WGS sequence"/>
</dbReference>
<reference evidence="6 7" key="1">
    <citation type="submission" date="2019-09" db="EMBL/GenBank/DDBJ databases">
        <authorList>
            <person name="Brejova B."/>
        </authorList>
    </citation>
    <scope>NUCLEOTIDE SEQUENCE [LARGE SCALE GENOMIC DNA]</scope>
</reference>
<dbReference type="InterPro" id="IPR015943">
    <property type="entry name" value="WD40/YVTN_repeat-like_dom_sf"/>
</dbReference>
<dbReference type="GeneID" id="43580849"/>
<evidence type="ECO:0000256" key="3">
    <source>
        <dbReference type="PROSITE-ProRule" id="PRU00221"/>
    </source>
</evidence>
<evidence type="ECO:0000256" key="2">
    <source>
        <dbReference type="ARBA" id="ARBA00022737"/>
    </source>
</evidence>
<gene>
    <name evidence="6" type="ORF">SAPINGB_P002029</name>
</gene>
<dbReference type="InterPro" id="IPR057544">
    <property type="entry name" value="Beta-prop_SPT8"/>
</dbReference>
<feature type="region of interest" description="Disordered" evidence="4">
    <location>
        <begin position="1"/>
        <end position="271"/>
    </location>
</feature>
<feature type="region of interest" description="Disordered" evidence="4">
    <location>
        <begin position="563"/>
        <end position="634"/>
    </location>
</feature>
<dbReference type="Pfam" id="PF23798">
    <property type="entry name" value="Beta-prop_SPT8"/>
    <property type="match status" value="1"/>
</dbReference>
<feature type="compositionally biased region" description="Low complexity" evidence="4">
    <location>
        <begin position="129"/>
        <end position="141"/>
    </location>
</feature>
<feature type="compositionally biased region" description="Acidic residues" evidence="4">
    <location>
        <begin position="175"/>
        <end position="192"/>
    </location>
</feature>
<dbReference type="PANTHER" id="PTHR19848">
    <property type="entry name" value="WD40 REPEAT PROTEIN"/>
    <property type="match status" value="1"/>
</dbReference>
<feature type="compositionally biased region" description="Acidic residues" evidence="4">
    <location>
        <begin position="38"/>
        <end position="74"/>
    </location>
</feature>
<dbReference type="AlphaFoldDB" id="A0A5E8BCD8"/>
<evidence type="ECO:0000259" key="5">
    <source>
        <dbReference type="Pfam" id="PF23798"/>
    </source>
</evidence>
<dbReference type="PROSITE" id="PS50294">
    <property type="entry name" value="WD_REPEATS_REGION"/>
    <property type="match status" value="1"/>
</dbReference>
<feature type="region of interest" description="Disordered" evidence="4">
    <location>
        <begin position="292"/>
        <end position="331"/>
    </location>
</feature>
<dbReference type="RefSeq" id="XP_031852640.1">
    <property type="nucleotide sequence ID" value="XM_031996749.1"/>
</dbReference>
<feature type="compositionally biased region" description="Basic and acidic residues" evidence="4">
    <location>
        <begin position="227"/>
        <end position="240"/>
    </location>
</feature>
<dbReference type="SMART" id="SM00320">
    <property type="entry name" value="WD40"/>
    <property type="match status" value="6"/>
</dbReference>
<dbReference type="EMBL" id="CABVLU010000002">
    <property type="protein sequence ID" value="VVT48947.1"/>
    <property type="molecule type" value="Genomic_DNA"/>
</dbReference>
<evidence type="ECO:0000256" key="1">
    <source>
        <dbReference type="ARBA" id="ARBA00022574"/>
    </source>
</evidence>
<dbReference type="PANTHER" id="PTHR19848:SF8">
    <property type="entry name" value="F-BOX AND WD REPEAT DOMAIN CONTAINING 7"/>
    <property type="match status" value="1"/>
</dbReference>
<sequence>MSRYEFDDDNDDDNDDLFEDALDSTPVPNILQQQLKPEEEEDDEDDDEEEDDEDDEDEDDEEEEDDDEEDEEEDQGHRTAQKTRPQPFGTSVGYKTRPLQNMAMNTEIEEESDEDEDDEKSTSTQLNVSQQFQQSSYYNSSKKTVPSSEASVNGQVADKRVRFSTGTSGVTVSNNDDDEVESVEDDDEDEEIQPQQSIYPFPSSGKTKPGNKATPSKRPAPTTEVSRIQEKAEIVDEKNNLLETDDGLIHPAKKIKPESQIEETSLAPNDIVEHTSNHKLKEEDDINIFHSESHTTVNELESNDFETGNDEEKGKPEESPIQDQQYRSPSPPKFVSFKMRYPITMSDAIRNCTTYDIVPYVAAIHACPVHCVDFSWGLKWMFTGGEDGFIRRYNFFDSVNGKLPLTVAQKHPFVDSITKSAVIVSYWENEQPVTRKEAKFGKDGFYEPKVSPVYALAVQSESIWMLAGLKSGGITLQSVRQSEGEIQAYYDKHKNAVSVLKLDDDERTALSGSWDKTVIEWDLETCKPTRTFLGSSGQISSIDWQPLGGSLIPREMAEASLTQRTTNIKKETKNDSDDEMDDDDDDKSLGSLFGDDDEDGDVEMEDNEEEKEDNEPISKQPPPETKNRHSRSVFLTSSMDGNIDIWDRRQEKRVARIHVTDGVPPWATSACWSTDGDRIYVGRRNSCVEEYHIASSLTPSRTFRFPSISGAVTALTPMPSGRHLLCGSYDNIRLYDLYSSIEGDMPGLSSLNDDLKVGGIAKAATPFYIIPGHHGGVVSSIYVDPSCQYMVTTSGDRGWSGSSTDVALIYDISGIP</sequence>
<evidence type="ECO:0000256" key="4">
    <source>
        <dbReference type="SAM" id="MobiDB-lite"/>
    </source>
</evidence>
<dbReference type="Gene3D" id="2.130.10.10">
    <property type="entry name" value="YVTN repeat-like/Quinoprotein amine dehydrogenase"/>
    <property type="match status" value="2"/>
</dbReference>
<evidence type="ECO:0000313" key="7">
    <source>
        <dbReference type="Proteomes" id="UP000398389"/>
    </source>
</evidence>
<feature type="compositionally biased region" description="Polar residues" evidence="4">
    <location>
        <begin position="26"/>
        <end position="35"/>
    </location>
</feature>
<feature type="domain" description="Transcription factor spt8 beta-propeller" evidence="5">
    <location>
        <begin position="355"/>
        <end position="812"/>
    </location>
</feature>
<feature type="repeat" description="WD" evidence="3">
    <location>
        <begin position="490"/>
        <end position="531"/>
    </location>
</feature>
<evidence type="ECO:0000313" key="6">
    <source>
        <dbReference type="EMBL" id="VVT48947.1"/>
    </source>
</evidence>
<name>A0A5E8BCD8_9ASCO</name>
<dbReference type="PROSITE" id="PS50082">
    <property type="entry name" value="WD_REPEATS_2"/>
    <property type="match status" value="1"/>
</dbReference>
<feature type="compositionally biased region" description="Acidic residues" evidence="4">
    <location>
        <begin position="1"/>
        <end position="22"/>
    </location>
</feature>
<accession>A0A5E8BCD8</accession>
<proteinExistence type="predicted"/>
<organism evidence="6 7">
    <name type="scientific">Magnusiomyces paraingens</name>
    <dbReference type="NCBI Taxonomy" id="2606893"/>
    <lineage>
        <taxon>Eukaryota</taxon>
        <taxon>Fungi</taxon>
        <taxon>Dikarya</taxon>
        <taxon>Ascomycota</taxon>
        <taxon>Saccharomycotina</taxon>
        <taxon>Dipodascomycetes</taxon>
        <taxon>Dipodascales</taxon>
        <taxon>Dipodascaceae</taxon>
        <taxon>Magnusiomyces</taxon>
    </lineage>
</organism>
<keyword evidence="1 3" id="KW-0853">WD repeat</keyword>
<feature type="compositionally biased region" description="Acidic residues" evidence="4">
    <location>
        <begin position="107"/>
        <end position="119"/>
    </location>
</feature>
<keyword evidence="7" id="KW-1185">Reference proteome</keyword>
<feature type="compositionally biased region" description="Acidic residues" evidence="4">
    <location>
        <begin position="576"/>
        <end position="586"/>
    </location>
</feature>
<dbReference type="InterPro" id="IPR001680">
    <property type="entry name" value="WD40_rpt"/>
</dbReference>